<dbReference type="EMBL" id="JAACFV010000041">
    <property type="protein sequence ID" value="KAF7509452.1"/>
    <property type="molecule type" value="Genomic_DNA"/>
</dbReference>
<name>A0A8H7AM47_9EURO</name>
<dbReference type="Proteomes" id="UP000606974">
    <property type="component" value="Unassembled WGS sequence"/>
</dbReference>
<sequence length="124" mass="12992">MSESRLDQIVKGAPPTSIKLPPIAAPLVNISTASSSATPVDGNTPPNNSPTRSPPPLLPTPDLSEPPHPRILPASAVPATPLPAPAAYILPPLTVIMDRKLHLPPLPAAAGRRSRARRLRLLGR</sequence>
<organism evidence="2 3">
    <name type="scientific">Endocarpon pusillum</name>
    <dbReference type="NCBI Taxonomy" id="364733"/>
    <lineage>
        <taxon>Eukaryota</taxon>
        <taxon>Fungi</taxon>
        <taxon>Dikarya</taxon>
        <taxon>Ascomycota</taxon>
        <taxon>Pezizomycotina</taxon>
        <taxon>Eurotiomycetes</taxon>
        <taxon>Chaetothyriomycetidae</taxon>
        <taxon>Verrucariales</taxon>
        <taxon>Verrucariaceae</taxon>
        <taxon>Endocarpon</taxon>
    </lineage>
</organism>
<feature type="region of interest" description="Disordered" evidence="1">
    <location>
        <begin position="1"/>
        <end position="22"/>
    </location>
</feature>
<evidence type="ECO:0000313" key="2">
    <source>
        <dbReference type="EMBL" id="KAF7509452.1"/>
    </source>
</evidence>
<evidence type="ECO:0000313" key="3">
    <source>
        <dbReference type="Proteomes" id="UP000606974"/>
    </source>
</evidence>
<keyword evidence="3" id="KW-1185">Reference proteome</keyword>
<evidence type="ECO:0000256" key="1">
    <source>
        <dbReference type="SAM" id="MobiDB-lite"/>
    </source>
</evidence>
<dbReference type="AlphaFoldDB" id="A0A8H7AM47"/>
<comment type="caution">
    <text evidence="2">The sequence shown here is derived from an EMBL/GenBank/DDBJ whole genome shotgun (WGS) entry which is preliminary data.</text>
</comment>
<feature type="region of interest" description="Disordered" evidence="1">
    <location>
        <begin position="34"/>
        <end position="78"/>
    </location>
</feature>
<feature type="compositionally biased region" description="Pro residues" evidence="1">
    <location>
        <begin position="52"/>
        <end position="70"/>
    </location>
</feature>
<accession>A0A8H7AM47</accession>
<gene>
    <name evidence="2" type="ORF">GJ744_008015</name>
</gene>
<reference evidence="2" key="1">
    <citation type="submission" date="2020-02" db="EMBL/GenBank/DDBJ databases">
        <authorList>
            <person name="Palmer J.M."/>
        </authorList>
    </citation>
    <scope>NUCLEOTIDE SEQUENCE</scope>
    <source>
        <strain evidence="2">EPUS1.4</strain>
        <tissue evidence="2">Thallus</tissue>
    </source>
</reference>
<protein>
    <submittedName>
        <fullName evidence="2">Uncharacterized protein</fullName>
    </submittedName>
</protein>
<proteinExistence type="predicted"/>